<dbReference type="CDD" id="cd00160">
    <property type="entry name" value="RhoGEF"/>
    <property type="match status" value="1"/>
</dbReference>
<feature type="region of interest" description="Disordered" evidence="5">
    <location>
        <begin position="180"/>
        <end position="301"/>
    </location>
</feature>
<proteinExistence type="predicted"/>
<dbReference type="GO" id="GO:0030424">
    <property type="term" value="C:axon"/>
    <property type="evidence" value="ECO:0007669"/>
    <property type="project" value="UniProtKB-SubCell"/>
</dbReference>
<dbReference type="SUPFAM" id="SSF49562">
    <property type="entry name" value="C2 domain (Calcium/lipid-binding domain, CaLB)"/>
    <property type="match status" value="1"/>
</dbReference>
<dbReference type="SUPFAM" id="SSF48065">
    <property type="entry name" value="DBL homology domain (DH-domain)"/>
    <property type="match status" value="1"/>
</dbReference>
<evidence type="ECO:0000256" key="2">
    <source>
        <dbReference type="ARBA" id="ARBA00004552"/>
    </source>
</evidence>
<dbReference type="EMBL" id="VSWD01000013">
    <property type="protein sequence ID" value="KAK3083859.1"/>
    <property type="molecule type" value="Genomic_DNA"/>
</dbReference>
<accession>A0AA89BQK8</accession>
<feature type="compositionally biased region" description="Polar residues" evidence="5">
    <location>
        <begin position="485"/>
        <end position="497"/>
    </location>
</feature>
<organism evidence="10 11">
    <name type="scientific">Pinctada imbricata</name>
    <name type="common">Atlantic pearl-oyster</name>
    <name type="synonym">Pinctada martensii</name>
    <dbReference type="NCBI Taxonomy" id="66713"/>
    <lineage>
        <taxon>Eukaryota</taxon>
        <taxon>Metazoa</taxon>
        <taxon>Spiralia</taxon>
        <taxon>Lophotrochozoa</taxon>
        <taxon>Mollusca</taxon>
        <taxon>Bivalvia</taxon>
        <taxon>Autobranchia</taxon>
        <taxon>Pteriomorphia</taxon>
        <taxon>Pterioida</taxon>
        <taxon>Pterioidea</taxon>
        <taxon>Pteriidae</taxon>
        <taxon>Pinctada</taxon>
    </lineage>
</organism>
<dbReference type="PROSITE" id="PS50004">
    <property type="entry name" value="C2"/>
    <property type="match status" value="1"/>
</dbReference>
<reference evidence="10" key="1">
    <citation type="submission" date="2019-08" db="EMBL/GenBank/DDBJ databases">
        <title>The improved chromosome-level genome for the pearl oyster Pinctada fucata martensii using PacBio sequencing and Hi-C.</title>
        <authorList>
            <person name="Zheng Z."/>
        </authorList>
    </citation>
    <scope>NUCLEOTIDE SEQUENCE</scope>
    <source>
        <strain evidence="10">ZZ-2019</strain>
        <tissue evidence="10">Adductor muscle</tissue>
    </source>
</reference>
<feature type="region of interest" description="Disordered" evidence="5">
    <location>
        <begin position="539"/>
        <end position="562"/>
    </location>
</feature>
<dbReference type="PANTHER" id="PTHR23182">
    <property type="entry name" value="BREAKPOINT CLUSTER REGION PROTEIN BCR"/>
    <property type="match status" value="1"/>
</dbReference>
<dbReference type="Pfam" id="PF00621">
    <property type="entry name" value="RhoGEF"/>
    <property type="match status" value="1"/>
</dbReference>
<keyword evidence="11" id="KW-1185">Reference proteome</keyword>
<feature type="compositionally biased region" description="Basic and acidic residues" evidence="5">
    <location>
        <begin position="1"/>
        <end position="11"/>
    </location>
</feature>
<gene>
    <name evidence="10" type="ORF">FSP39_004234</name>
</gene>
<dbReference type="GO" id="GO:0005085">
    <property type="term" value="F:guanyl-nucleotide exchange factor activity"/>
    <property type="evidence" value="ECO:0007669"/>
    <property type="project" value="UniProtKB-KW"/>
</dbReference>
<evidence type="ECO:0000313" key="11">
    <source>
        <dbReference type="Proteomes" id="UP001186944"/>
    </source>
</evidence>
<dbReference type="Pfam" id="PF19057">
    <property type="entry name" value="PH_19"/>
    <property type="match status" value="1"/>
</dbReference>
<evidence type="ECO:0000256" key="5">
    <source>
        <dbReference type="SAM" id="MobiDB-lite"/>
    </source>
</evidence>
<dbReference type="PROSITE" id="PS50238">
    <property type="entry name" value="RHOGAP"/>
    <property type="match status" value="1"/>
</dbReference>
<dbReference type="SUPFAM" id="SSF48350">
    <property type="entry name" value="GTPase activation domain, GAP"/>
    <property type="match status" value="1"/>
</dbReference>
<evidence type="ECO:0000313" key="10">
    <source>
        <dbReference type="EMBL" id="KAK3083859.1"/>
    </source>
</evidence>
<evidence type="ECO:0000256" key="3">
    <source>
        <dbReference type="ARBA" id="ARBA00022468"/>
    </source>
</evidence>
<feature type="region of interest" description="Disordered" evidence="5">
    <location>
        <begin position="465"/>
        <end position="502"/>
    </location>
</feature>
<dbReference type="PROSITE" id="PS50003">
    <property type="entry name" value="PH_DOMAIN"/>
    <property type="match status" value="1"/>
</dbReference>
<keyword evidence="3" id="KW-0343">GTPase activation</keyword>
<dbReference type="PANTHER" id="PTHR23182:SF1">
    <property type="entry name" value="RHO GTPASE ACTIVATING PROTEIN AT 1A, ISOFORM E"/>
    <property type="match status" value="1"/>
</dbReference>
<dbReference type="InterPro" id="IPR000219">
    <property type="entry name" value="DH_dom"/>
</dbReference>
<name>A0AA89BQK8_PINIB</name>
<feature type="compositionally biased region" description="Polar residues" evidence="5">
    <location>
        <begin position="396"/>
        <end position="413"/>
    </location>
</feature>
<dbReference type="InterPro" id="IPR035899">
    <property type="entry name" value="DBL_dom_sf"/>
</dbReference>
<feature type="compositionally biased region" description="Basic and acidic residues" evidence="5">
    <location>
        <begin position="181"/>
        <end position="207"/>
    </location>
</feature>
<evidence type="ECO:0000259" key="8">
    <source>
        <dbReference type="PROSITE" id="PS50010"/>
    </source>
</evidence>
<feature type="domain" description="Rho-GAP" evidence="9">
    <location>
        <begin position="1128"/>
        <end position="1325"/>
    </location>
</feature>
<dbReference type="Gene3D" id="1.10.555.10">
    <property type="entry name" value="Rho GTPase activation protein"/>
    <property type="match status" value="1"/>
</dbReference>
<dbReference type="SMART" id="SM00239">
    <property type="entry name" value="C2"/>
    <property type="match status" value="1"/>
</dbReference>
<feature type="region of interest" description="Disordered" evidence="5">
    <location>
        <begin position="1"/>
        <end position="22"/>
    </location>
</feature>
<dbReference type="InterPro" id="IPR011993">
    <property type="entry name" value="PH-like_dom_sf"/>
</dbReference>
<evidence type="ECO:0008006" key="12">
    <source>
        <dbReference type="Google" id="ProtNLM"/>
    </source>
</evidence>
<dbReference type="InterPro" id="IPR000008">
    <property type="entry name" value="C2_dom"/>
</dbReference>
<evidence type="ECO:0000259" key="6">
    <source>
        <dbReference type="PROSITE" id="PS50003"/>
    </source>
</evidence>
<dbReference type="Proteomes" id="UP001186944">
    <property type="component" value="Unassembled WGS sequence"/>
</dbReference>
<feature type="domain" description="PH" evidence="6">
    <location>
        <begin position="785"/>
        <end position="952"/>
    </location>
</feature>
<protein>
    <recommendedName>
        <fullName evidence="12">Active breakpoint cluster region-related protein</fullName>
    </recommendedName>
</protein>
<dbReference type="SMART" id="SM00324">
    <property type="entry name" value="RhoGAP"/>
    <property type="match status" value="1"/>
</dbReference>
<dbReference type="GO" id="GO:0016020">
    <property type="term" value="C:membrane"/>
    <property type="evidence" value="ECO:0007669"/>
    <property type="project" value="TreeGrafter"/>
</dbReference>
<dbReference type="Gene3D" id="2.60.40.150">
    <property type="entry name" value="C2 domain"/>
    <property type="match status" value="1"/>
</dbReference>
<dbReference type="Gene3D" id="2.30.29.30">
    <property type="entry name" value="Pleckstrin-homology domain (PH domain)/Phosphotyrosine-binding domain (PTB)"/>
    <property type="match status" value="1"/>
</dbReference>
<dbReference type="SMART" id="SM00233">
    <property type="entry name" value="PH"/>
    <property type="match status" value="1"/>
</dbReference>
<feature type="domain" description="DH" evidence="8">
    <location>
        <begin position="584"/>
        <end position="772"/>
    </location>
</feature>
<feature type="compositionally biased region" description="Polar residues" evidence="5">
    <location>
        <begin position="285"/>
        <end position="300"/>
    </location>
</feature>
<feature type="compositionally biased region" description="Basic and acidic residues" evidence="5">
    <location>
        <begin position="150"/>
        <end position="164"/>
    </location>
</feature>
<evidence type="ECO:0000256" key="1">
    <source>
        <dbReference type="ARBA" id="ARBA00004489"/>
    </source>
</evidence>
<feature type="region of interest" description="Disordered" evidence="5">
    <location>
        <begin position="371"/>
        <end position="413"/>
    </location>
</feature>
<comment type="caution">
    <text evidence="10">The sequence shown here is derived from an EMBL/GenBank/DDBJ whole genome shotgun (WGS) entry which is preliminary data.</text>
</comment>
<dbReference type="SMART" id="SM00325">
    <property type="entry name" value="RhoGEF"/>
    <property type="match status" value="1"/>
</dbReference>
<dbReference type="GO" id="GO:0043197">
    <property type="term" value="C:dendritic spine"/>
    <property type="evidence" value="ECO:0007669"/>
    <property type="project" value="UniProtKB-SubCell"/>
</dbReference>
<keyword evidence="4" id="KW-0344">Guanine-nucleotide releasing factor</keyword>
<evidence type="ECO:0000259" key="9">
    <source>
        <dbReference type="PROSITE" id="PS50238"/>
    </source>
</evidence>
<dbReference type="InterPro" id="IPR037769">
    <property type="entry name" value="Abr/Bcr"/>
</dbReference>
<feature type="compositionally biased region" description="Polar residues" evidence="5">
    <location>
        <begin position="260"/>
        <end position="278"/>
    </location>
</feature>
<dbReference type="InterPro" id="IPR008936">
    <property type="entry name" value="Rho_GTPase_activation_prot"/>
</dbReference>
<dbReference type="Pfam" id="PF00168">
    <property type="entry name" value="C2"/>
    <property type="match status" value="1"/>
</dbReference>
<sequence length="1344" mass="151362">MNETVDVDKLKSAHSKAKQTSDTLRAELKKADFIEKFLAELIEVYSSDEEVCVNTKSSSDSKLSPLPSPRLSKDEYSIKDALSQYINSSVETLVNIGLGQDAIDVTENHEIQVNSLVGKSGISIESANRSTGVNRVKEECQLNHIPQDSSADKSNRNLSNKDEVDAGLIPPKVKVAQRWSLESHVKEESKQKLGEGRKFSMPEKADSQRPAITPRSFSRNIVRPKNRQSHPKSGVQVAEKFFSHVDNESGHESHGGIISDGSTSNTSQLNGSQDSLNTIAGGKDSFSQLPTGSKQSSYGVDSTCKHGENIAGVKELQDTMKKFRITSTTEENLVSADHSQVLATSFRKIKNDDVQNENRTEVSVPVDSEMREGSGINRFSNSFHGLPKKSPLPTPGISQSTKESVKCKTSSLPTTVKRTRVSDYENLPVDFLLRCKNTSNFESSSSDEEHEEEESDYVTLDEIRSAKQKQGKKSVDSGVGSVSVESLNSNDTSPSQKGHQRMDSEGFYDNVLHTHHNNQGRNEEYRSGKKSPVLVGFLKQEGCDGSGNVSPDTRSEDDSADEEEIRRMMSVNTSQRLRQQKLHMRKMLVKGILESERTYLATLHDITELKRKLQEEVTDLRQSSKICSMEDVTSIFQHIEEIHKQHTNFVNGLQDKVTNWSDNQQIGETFKELVVYFPLYMKYVNHNQEAQERLQKCCQESDKFRDIVGSMYVIIDILSIPEILFTPVQRLQRNTLVLHDLLKHTPDDHPDHKTLTKALDLADHNLRNFASDHKSHLSSSEDLAHLVKSGFVVEMEGRSRKLRFLFLFSDVLVCTKHKQSGRHKVNSFEVKWYIPVKQVEMEDKNEQPVNVKEDLDSMKKKIVSLKSELRSEVKSHAENTKDKSWSISGKVAARSIDKLKKKIEEQEAALILASPRLPLHLKFREDSRDHTILLSTDFEREEWRDAIQNQQTLHHGNIQRQLSGHDIQGMINDSKQLPQVNNIGNVLLRKDEEIMNGALNVTIHKLNGLEELCDTYVELHLDSYGHFFMKARTSQAYNSTDPTWDEDFELELEGSQSLRILCYKKSGDNCTLIGRSALELSTQWLSSKFQEQKISMNELSLTISVRHSPATKTLKRTPSRLQGGIFGAKISTVTSREKKTVPTIVTSCIKEVEGRGMTELGIYRVSGVTSEVQKMKKAFDKNIRAGVTMLADADIHAVTGLLKLYFRELPEPLFTEARYKQLLDSVGLHDGDAKEKVFLELVHDLPDENYYTVVSVIEHLVKVSRQESENKMSLNNLATIFGPTLLHPAVKEGQLTQAELMRGAQDVFLQAEVLQCLLAVAAKGKNIRRSERVSLNPNRRDVLV</sequence>
<feature type="domain" description="C2" evidence="7">
    <location>
        <begin position="980"/>
        <end position="1094"/>
    </location>
</feature>
<evidence type="ECO:0000259" key="7">
    <source>
        <dbReference type="PROSITE" id="PS50004"/>
    </source>
</evidence>
<dbReference type="GO" id="GO:0005096">
    <property type="term" value="F:GTPase activator activity"/>
    <property type="evidence" value="ECO:0007669"/>
    <property type="project" value="UniProtKB-KW"/>
</dbReference>
<dbReference type="SUPFAM" id="SSF50729">
    <property type="entry name" value="PH domain-like"/>
    <property type="match status" value="1"/>
</dbReference>
<dbReference type="InterPro" id="IPR000198">
    <property type="entry name" value="RhoGAP_dom"/>
</dbReference>
<dbReference type="GO" id="GO:0007165">
    <property type="term" value="P:signal transduction"/>
    <property type="evidence" value="ECO:0007669"/>
    <property type="project" value="InterPro"/>
</dbReference>
<feature type="region of interest" description="Disordered" evidence="5">
    <location>
        <begin position="142"/>
        <end position="166"/>
    </location>
</feature>
<dbReference type="InterPro" id="IPR001849">
    <property type="entry name" value="PH_domain"/>
</dbReference>
<feature type="compositionally biased region" description="Basic and acidic residues" evidence="5">
    <location>
        <begin position="241"/>
        <end position="254"/>
    </location>
</feature>
<dbReference type="Pfam" id="PF00620">
    <property type="entry name" value="RhoGAP"/>
    <property type="match status" value="1"/>
</dbReference>
<dbReference type="Gene3D" id="1.20.900.10">
    <property type="entry name" value="Dbl homology (DH) domain"/>
    <property type="match status" value="1"/>
</dbReference>
<evidence type="ECO:0000256" key="4">
    <source>
        <dbReference type="ARBA" id="ARBA00022658"/>
    </source>
</evidence>
<dbReference type="PROSITE" id="PS50010">
    <property type="entry name" value="DH_2"/>
    <property type="match status" value="1"/>
</dbReference>
<dbReference type="InterPro" id="IPR035892">
    <property type="entry name" value="C2_domain_sf"/>
</dbReference>
<comment type="subcellular location">
    <subcellularLocation>
        <location evidence="1">Cell projection</location>
        <location evidence="1">Axon</location>
    </subcellularLocation>
    <subcellularLocation>
        <location evidence="2">Cell projection</location>
        <location evidence="2">Dendritic spine</location>
    </subcellularLocation>
</comment>